<name>A0AAU9P528_9ASTR</name>
<evidence type="ECO:0000256" key="1">
    <source>
        <dbReference type="ARBA" id="ARBA00004236"/>
    </source>
</evidence>
<dbReference type="PROSITE" id="PS50011">
    <property type="entry name" value="PROTEIN_KINASE_DOM"/>
    <property type="match status" value="1"/>
</dbReference>
<sequence>MLVYEFMPRGSLENHLFRRSSYFQPLSWNLRIKVALGAAKGLAYLHSPEAKVIYRDFKSSNILIDSNYNAKLSDFGLAKDGPIDGKSHVSTRVMGTQGYAAPEYMATGHLTARSDIYSFGVVLLELLTGRRCIDKNRPPGEQILVVFAKPFLTSKRKILHIMDPRIEGQYASSVATRAAMLAMKCLMKEPKHRPTADELVKALEQIQELQKSLENVGMESVRKENGNGNGNGNEKKVVSYPRPVGSTSV</sequence>
<dbReference type="PROSITE" id="PS00108">
    <property type="entry name" value="PROTEIN_KINASE_ST"/>
    <property type="match status" value="1"/>
</dbReference>
<evidence type="ECO:0000256" key="9">
    <source>
        <dbReference type="ARBA" id="ARBA00023136"/>
    </source>
</evidence>
<dbReference type="PIRSF" id="PIRSF000654">
    <property type="entry name" value="Integrin-linked_kinase"/>
    <property type="match status" value="1"/>
</dbReference>
<keyword evidence="13" id="KW-1185">Reference proteome</keyword>
<comment type="subcellular location">
    <subcellularLocation>
        <location evidence="1">Cell membrane</location>
    </subcellularLocation>
</comment>
<gene>
    <name evidence="12" type="ORF">LVIROSA_LOCUS31069</name>
</gene>
<evidence type="ECO:0000259" key="11">
    <source>
        <dbReference type="PROSITE" id="PS50011"/>
    </source>
</evidence>
<keyword evidence="3" id="KW-1003">Cell membrane</keyword>
<evidence type="ECO:0000256" key="8">
    <source>
        <dbReference type="ARBA" id="ARBA00022840"/>
    </source>
</evidence>
<dbReference type="Gene3D" id="1.10.510.10">
    <property type="entry name" value="Transferase(Phosphotransferase) domain 1"/>
    <property type="match status" value="1"/>
</dbReference>
<keyword evidence="5" id="KW-0808">Transferase</keyword>
<dbReference type="InterPro" id="IPR008271">
    <property type="entry name" value="Ser/Thr_kinase_AS"/>
</dbReference>
<keyword evidence="9" id="KW-0472">Membrane</keyword>
<dbReference type="FunFam" id="1.10.510.10:FF:000032">
    <property type="entry name" value="Serine/threonine-protein kinase PBS1"/>
    <property type="match status" value="1"/>
</dbReference>
<comment type="similarity">
    <text evidence="2">Belongs to the protein kinase superfamily. Ser/Thr protein kinase family.</text>
</comment>
<protein>
    <recommendedName>
        <fullName evidence="11">Protein kinase domain-containing protein</fullName>
    </recommendedName>
</protein>
<dbReference type="InterPro" id="IPR000719">
    <property type="entry name" value="Prot_kinase_dom"/>
</dbReference>
<feature type="domain" description="Protein kinase" evidence="11">
    <location>
        <begin position="1"/>
        <end position="206"/>
    </location>
</feature>
<dbReference type="SUPFAM" id="SSF56112">
    <property type="entry name" value="Protein kinase-like (PK-like)"/>
    <property type="match status" value="1"/>
</dbReference>
<keyword evidence="4" id="KW-0723">Serine/threonine-protein kinase</keyword>
<dbReference type="EMBL" id="CAKMRJ010005523">
    <property type="protein sequence ID" value="CAH1445300.1"/>
    <property type="molecule type" value="Genomic_DNA"/>
</dbReference>
<comment type="caution">
    <text evidence="12">The sequence shown here is derived from an EMBL/GenBank/DDBJ whole genome shotgun (WGS) entry which is preliminary data.</text>
</comment>
<evidence type="ECO:0000256" key="7">
    <source>
        <dbReference type="ARBA" id="ARBA00022777"/>
    </source>
</evidence>
<dbReference type="GO" id="GO:0005886">
    <property type="term" value="C:plasma membrane"/>
    <property type="evidence" value="ECO:0007669"/>
    <property type="project" value="UniProtKB-SubCell"/>
</dbReference>
<feature type="region of interest" description="Disordered" evidence="10">
    <location>
        <begin position="217"/>
        <end position="249"/>
    </location>
</feature>
<dbReference type="InterPro" id="IPR011009">
    <property type="entry name" value="Kinase-like_dom_sf"/>
</dbReference>
<dbReference type="Pfam" id="PF00069">
    <property type="entry name" value="Pkinase"/>
    <property type="match status" value="1"/>
</dbReference>
<organism evidence="12 13">
    <name type="scientific">Lactuca virosa</name>
    <dbReference type="NCBI Taxonomy" id="75947"/>
    <lineage>
        <taxon>Eukaryota</taxon>
        <taxon>Viridiplantae</taxon>
        <taxon>Streptophyta</taxon>
        <taxon>Embryophyta</taxon>
        <taxon>Tracheophyta</taxon>
        <taxon>Spermatophyta</taxon>
        <taxon>Magnoliopsida</taxon>
        <taxon>eudicotyledons</taxon>
        <taxon>Gunneridae</taxon>
        <taxon>Pentapetalae</taxon>
        <taxon>asterids</taxon>
        <taxon>campanulids</taxon>
        <taxon>Asterales</taxon>
        <taxon>Asteraceae</taxon>
        <taxon>Cichorioideae</taxon>
        <taxon>Cichorieae</taxon>
        <taxon>Lactucinae</taxon>
        <taxon>Lactuca</taxon>
    </lineage>
</organism>
<evidence type="ECO:0000256" key="3">
    <source>
        <dbReference type="ARBA" id="ARBA00022475"/>
    </source>
</evidence>
<evidence type="ECO:0000256" key="4">
    <source>
        <dbReference type="ARBA" id="ARBA00022527"/>
    </source>
</evidence>
<dbReference type="GO" id="GO:0005524">
    <property type="term" value="F:ATP binding"/>
    <property type="evidence" value="ECO:0007669"/>
    <property type="project" value="UniProtKB-KW"/>
</dbReference>
<evidence type="ECO:0000256" key="6">
    <source>
        <dbReference type="ARBA" id="ARBA00022741"/>
    </source>
</evidence>
<dbReference type="AlphaFoldDB" id="A0AAU9P528"/>
<evidence type="ECO:0000256" key="10">
    <source>
        <dbReference type="SAM" id="MobiDB-lite"/>
    </source>
</evidence>
<dbReference type="PANTHER" id="PTHR45621">
    <property type="entry name" value="OS01G0588500 PROTEIN-RELATED"/>
    <property type="match status" value="1"/>
</dbReference>
<dbReference type="InterPro" id="IPR050823">
    <property type="entry name" value="Plant_Ser_Thr_Prot_Kinase"/>
</dbReference>
<keyword evidence="8" id="KW-0067">ATP-binding</keyword>
<keyword evidence="6" id="KW-0547">Nucleotide-binding</keyword>
<dbReference type="GO" id="GO:0004674">
    <property type="term" value="F:protein serine/threonine kinase activity"/>
    <property type="evidence" value="ECO:0007669"/>
    <property type="project" value="UniProtKB-KW"/>
</dbReference>
<proteinExistence type="inferred from homology"/>
<evidence type="ECO:0000256" key="5">
    <source>
        <dbReference type="ARBA" id="ARBA00022679"/>
    </source>
</evidence>
<dbReference type="Proteomes" id="UP001157418">
    <property type="component" value="Unassembled WGS sequence"/>
</dbReference>
<evidence type="ECO:0000313" key="12">
    <source>
        <dbReference type="EMBL" id="CAH1445300.1"/>
    </source>
</evidence>
<keyword evidence="7" id="KW-0418">Kinase</keyword>
<evidence type="ECO:0000256" key="2">
    <source>
        <dbReference type="ARBA" id="ARBA00008684"/>
    </source>
</evidence>
<accession>A0AAU9P528</accession>
<evidence type="ECO:0000313" key="13">
    <source>
        <dbReference type="Proteomes" id="UP001157418"/>
    </source>
</evidence>
<reference evidence="12 13" key="1">
    <citation type="submission" date="2022-01" db="EMBL/GenBank/DDBJ databases">
        <authorList>
            <person name="Xiong W."/>
            <person name="Schranz E."/>
        </authorList>
    </citation>
    <scope>NUCLEOTIDE SEQUENCE [LARGE SCALE GENOMIC DNA]</scope>
</reference>